<gene>
    <name evidence="6" type="ORF">FLX08_09930</name>
</gene>
<dbReference type="InterPro" id="IPR005119">
    <property type="entry name" value="LysR_subst-bd"/>
</dbReference>
<dbReference type="InterPro" id="IPR050950">
    <property type="entry name" value="HTH-type_LysR_regulators"/>
</dbReference>
<dbReference type="GO" id="GO:0003677">
    <property type="term" value="F:DNA binding"/>
    <property type="evidence" value="ECO:0007669"/>
    <property type="project" value="UniProtKB-KW"/>
</dbReference>
<dbReference type="CDD" id="cd05466">
    <property type="entry name" value="PBP2_LTTR_substrate"/>
    <property type="match status" value="1"/>
</dbReference>
<comment type="similarity">
    <text evidence="1">Belongs to the LysR transcriptional regulatory family.</text>
</comment>
<dbReference type="EMBL" id="VIRM01000009">
    <property type="protein sequence ID" value="TQS21898.1"/>
    <property type="molecule type" value="Genomic_DNA"/>
</dbReference>
<dbReference type="SUPFAM" id="SSF53850">
    <property type="entry name" value="Periplasmic binding protein-like II"/>
    <property type="match status" value="1"/>
</dbReference>
<dbReference type="InterPro" id="IPR036390">
    <property type="entry name" value="WH_DNA-bd_sf"/>
</dbReference>
<keyword evidence="4" id="KW-0804">Transcription</keyword>
<proteinExistence type="inferred from homology"/>
<dbReference type="SUPFAM" id="SSF46785">
    <property type="entry name" value="Winged helix' DNA-binding domain"/>
    <property type="match status" value="1"/>
</dbReference>
<dbReference type="FunFam" id="1.10.10.10:FF:000001">
    <property type="entry name" value="LysR family transcriptional regulator"/>
    <property type="match status" value="1"/>
</dbReference>
<dbReference type="PRINTS" id="PR00039">
    <property type="entry name" value="HTHLYSR"/>
</dbReference>
<dbReference type="RefSeq" id="WP_142618094.1">
    <property type="nucleotide sequence ID" value="NZ_VIRM01000009.1"/>
</dbReference>
<evidence type="ECO:0000256" key="2">
    <source>
        <dbReference type="ARBA" id="ARBA00023015"/>
    </source>
</evidence>
<dbReference type="GO" id="GO:0005829">
    <property type="term" value="C:cytosol"/>
    <property type="evidence" value="ECO:0007669"/>
    <property type="project" value="TreeGrafter"/>
</dbReference>
<accession>A0A544YYP4</accession>
<dbReference type="InterPro" id="IPR036388">
    <property type="entry name" value="WH-like_DNA-bd_sf"/>
</dbReference>
<dbReference type="PANTHER" id="PTHR30419">
    <property type="entry name" value="HTH-TYPE TRANSCRIPTIONAL REGULATOR YBHD"/>
    <property type="match status" value="1"/>
</dbReference>
<evidence type="ECO:0000313" key="6">
    <source>
        <dbReference type="EMBL" id="TQS21898.1"/>
    </source>
</evidence>
<dbReference type="PROSITE" id="PS50931">
    <property type="entry name" value="HTH_LYSR"/>
    <property type="match status" value="1"/>
</dbReference>
<dbReference type="Gene3D" id="1.10.10.10">
    <property type="entry name" value="Winged helix-like DNA-binding domain superfamily/Winged helix DNA-binding domain"/>
    <property type="match status" value="1"/>
</dbReference>
<dbReference type="Pfam" id="PF03466">
    <property type="entry name" value="LysR_substrate"/>
    <property type="match status" value="1"/>
</dbReference>
<evidence type="ECO:0000256" key="1">
    <source>
        <dbReference type="ARBA" id="ARBA00009437"/>
    </source>
</evidence>
<dbReference type="AlphaFoldDB" id="A0A544YYP4"/>
<dbReference type="GO" id="GO:0003700">
    <property type="term" value="F:DNA-binding transcription factor activity"/>
    <property type="evidence" value="ECO:0007669"/>
    <property type="project" value="InterPro"/>
</dbReference>
<comment type="caution">
    <text evidence="6">The sequence shown here is derived from an EMBL/GenBank/DDBJ whole genome shotgun (WGS) entry which is preliminary data.</text>
</comment>
<organism evidence="6 7">
    <name type="scientific">Microbispora hainanensis</name>
    <dbReference type="NCBI Taxonomy" id="568844"/>
    <lineage>
        <taxon>Bacteria</taxon>
        <taxon>Bacillati</taxon>
        <taxon>Actinomycetota</taxon>
        <taxon>Actinomycetes</taxon>
        <taxon>Streptosporangiales</taxon>
        <taxon>Streptosporangiaceae</taxon>
        <taxon>Microbispora</taxon>
    </lineage>
</organism>
<keyword evidence="2" id="KW-0805">Transcription regulation</keyword>
<protein>
    <submittedName>
        <fullName evidence="6">LysR family transcriptional regulator</fullName>
    </submittedName>
</protein>
<sequence>MDRRQIEYFLAVVAHGSFTSAAHALNVTQPSLSHAVGALERELGVELFTRLGRGVRLTSAGEALLEPAQQIVRDFSRARASVQRVRGLQSGRLYIVALTTLAVDPLARMVGAFRNRHPGIDIRITDPEQAVAVAEMVRSGKCELGLADFSVPATGLRTLELPEQEMLAVLPPGSPYAERLTISEVAELDLVTTPQGTTTRTVVEQALAGASVPLRIAVETTHRAAIVPLVLAGAGAALLPRPMAEEAARQGTRIARIDPPVTRRVRLLWRSESLSPAAEAFVRLAESFAGRPAHDRR</sequence>
<dbReference type="Gene3D" id="3.40.190.290">
    <property type="match status" value="1"/>
</dbReference>
<dbReference type="Proteomes" id="UP000316541">
    <property type="component" value="Unassembled WGS sequence"/>
</dbReference>
<reference evidence="6 7" key="1">
    <citation type="submission" date="2019-07" db="EMBL/GenBank/DDBJ databases">
        <title>Microbispora hainanensis DSM 45428.</title>
        <authorList>
            <person name="Thawai C."/>
        </authorList>
    </citation>
    <scope>NUCLEOTIDE SEQUENCE [LARGE SCALE GENOMIC DNA]</scope>
    <source>
        <strain evidence="6 7">DSM 45428</strain>
    </source>
</reference>
<evidence type="ECO:0000256" key="3">
    <source>
        <dbReference type="ARBA" id="ARBA00023125"/>
    </source>
</evidence>
<keyword evidence="3" id="KW-0238">DNA-binding</keyword>
<dbReference type="Pfam" id="PF00126">
    <property type="entry name" value="HTH_1"/>
    <property type="match status" value="1"/>
</dbReference>
<feature type="domain" description="HTH lysR-type" evidence="5">
    <location>
        <begin position="1"/>
        <end position="58"/>
    </location>
</feature>
<dbReference type="InterPro" id="IPR000847">
    <property type="entry name" value="LysR_HTH_N"/>
</dbReference>
<evidence type="ECO:0000259" key="5">
    <source>
        <dbReference type="PROSITE" id="PS50931"/>
    </source>
</evidence>
<evidence type="ECO:0000256" key="4">
    <source>
        <dbReference type="ARBA" id="ARBA00023163"/>
    </source>
</evidence>
<name>A0A544YYP4_9ACTN</name>
<evidence type="ECO:0000313" key="7">
    <source>
        <dbReference type="Proteomes" id="UP000316541"/>
    </source>
</evidence>